<dbReference type="EMBL" id="RZNH01000030">
    <property type="protein sequence ID" value="NOU61266.1"/>
    <property type="molecule type" value="Genomic_DNA"/>
</dbReference>
<sequence length="96" mass="11248">MVYADNLNQIETYSENEVDLSNVALYAELDSYLYNHPDFDKENQLIYIYAFCSKIDSCILEKHLDEIEDKSTEIERILVGSTTYKNLRVRPLLGYL</sequence>
<proteinExistence type="predicted"/>
<dbReference type="RefSeq" id="WP_171596526.1">
    <property type="nucleotide sequence ID" value="NZ_RZNH01000030.1"/>
</dbReference>
<comment type="caution">
    <text evidence="1">The sequence shown here is derived from an EMBL/GenBank/DDBJ whole genome shotgun (WGS) entry which is preliminary data.</text>
</comment>
<accession>A0ABX1WZ73</accession>
<gene>
    <name evidence="1" type="ORF">ELS83_15775</name>
</gene>
<evidence type="ECO:0000313" key="1">
    <source>
        <dbReference type="EMBL" id="NOU61266.1"/>
    </source>
</evidence>
<dbReference type="Proteomes" id="UP000732105">
    <property type="component" value="Unassembled WGS sequence"/>
</dbReference>
<protein>
    <submittedName>
        <fullName evidence="1">Uncharacterized protein</fullName>
    </submittedName>
</protein>
<keyword evidence="2" id="KW-1185">Reference proteome</keyword>
<reference evidence="1 2" key="1">
    <citation type="submission" date="2018-12" db="EMBL/GenBank/DDBJ databases">
        <title>Marinifilum JC070 sp. nov., a marine bacterium isolated from Yongle Blue Hole in the South China Sea.</title>
        <authorList>
            <person name="Fu T."/>
        </authorList>
    </citation>
    <scope>NUCLEOTIDE SEQUENCE [LARGE SCALE GENOMIC DNA]</scope>
    <source>
        <strain evidence="1 2">JC070</strain>
    </source>
</reference>
<evidence type="ECO:0000313" key="2">
    <source>
        <dbReference type="Proteomes" id="UP000732105"/>
    </source>
</evidence>
<name>A0ABX1WZ73_9BACT</name>
<organism evidence="1 2">
    <name type="scientific">Marinifilum caeruleilacunae</name>
    <dbReference type="NCBI Taxonomy" id="2499076"/>
    <lineage>
        <taxon>Bacteria</taxon>
        <taxon>Pseudomonadati</taxon>
        <taxon>Bacteroidota</taxon>
        <taxon>Bacteroidia</taxon>
        <taxon>Marinilabiliales</taxon>
        <taxon>Marinifilaceae</taxon>
    </lineage>
</organism>